<organism evidence="4 5">
    <name type="scientific">Kaistia terrae</name>
    <dbReference type="NCBI Taxonomy" id="537017"/>
    <lineage>
        <taxon>Bacteria</taxon>
        <taxon>Pseudomonadati</taxon>
        <taxon>Pseudomonadota</taxon>
        <taxon>Alphaproteobacteria</taxon>
        <taxon>Hyphomicrobiales</taxon>
        <taxon>Kaistiaceae</taxon>
        <taxon>Kaistia</taxon>
    </lineage>
</organism>
<dbReference type="Gene3D" id="3.50.50.60">
    <property type="entry name" value="FAD/NAD(P)-binding domain"/>
    <property type="match status" value="1"/>
</dbReference>
<feature type="compositionally biased region" description="Acidic residues" evidence="2">
    <location>
        <begin position="1"/>
        <end position="10"/>
    </location>
</feature>
<dbReference type="SUPFAM" id="SSF51905">
    <property type="entry name" value="FAD/NAD(P)-binding domain"/>
    <property type="match status" value="1"/>
</dbReference>
<dbReference type="GO" id="GO:0016491">
    <property type="term" value="F:oxidoreductase activity"/>
    <property type="evidence" value="ECO:0007669"/>
    <property type="project" value="UniProtKB-KW"/>
</dbReference>
<dbReference type="Gene3D" id="3.30.9.10">
    <property type="entry name" value="D-Amino Acid Oxidase, subunit A, domain 2"/>
    <property type="match status" value="1"/>
</dbReference>
<dbReference type="EMBL" id="JBHSML010000007">
    <property type="protein sequence ID" value="MFC5517294.1"/>
    <property type="molecule type" value="Genomic_DNA"/>
</dbReference>
<feature type="region of interest" description="Disordered" evidence="2">
    <location>
        <begin position="1"/>
        <end position="27"/>
    </location>
</feature>
<name>A0ABW0PYZ5_9HYPH</name>
<evidence type="ECO:0000313" key="5">
    <source>
        <dbReference type="Proteomes" id="UP001596150"/>
    </source>
</evidence>
<dbReference type="Pfam" id="PF01266">
    <property type="entry name" value="DAO"/>
    <property type="match status" value="1"/>
</dbReference>
<keyword evidence="1 4" id="KW-0560">Oxidoreductase</keyword>
<dbReference type="Proteomes" id="UP001596150">
    <property type="component" value="Unassembled WGS sequence"/>
</dbReference>
<comment type="caution">
    <text evidence="4">The sequence shown here is derived from an EMBL/GenBank/DDBJ whole genome shotgun (WGS) entry which is preliminary data.</text>
</comment>
<evidence type="ECO:0000259" key="3">
    <source>
        <dbReference type="Pfam" id="PF01266"/>
    </source>
</evidence>
<reference evidence="5" key="1">
    <citation type="journal article" date="2019" name="Int. J. Syst. Evol. Microbiol.">
        <title>The Global Catalogue of Microorganisms (GCM) 10K type strain sequencing project: providing services to taxonomists for standard genome sequencing and annotation.</title>
        <authorList>
            <consortium name="The Broad Institute Genomics Platform"/>
            <consortium name="The Broad Institute Genome Sequencing Center for Infectious Disease"/>
            <person name="Wu L."/>
            <person name="Ma J."/>
        </authorList>
    </citation>
    <scope>NUCLEOTIDE SEQUENCE [LARGE SCALE GENOMIC DNA]</scope>
    <source>
        <strain evidence="5">KACC 12633</strain>
    </source>
</reference>
<feature type="domain" description="FAD dependent oxidoreductase" evidence="3">
    <location>
        <begin position="46"/>
        <end position="399"/>
    </location>
</feature>
<gene>
    <name evidence="4" type="ORF">ACFPP9_16025</name>
</gene>
<proteinExistence type="predicted"/>
<evidence type="ECO:0000256" key="2">
    <source>
        <dbReference type="SAM" id="MobiDB-lite"/>
    </source>
</evidence>
<accession>A0ABW0PYZ5</accession>
<dbReference type="InterPro" id="IPR006076">
    <property type="entry name" value="FAD-dep_OxRdtase"/>
</dbReference>
<sequence>MISFDSESDPDSGGGGIHPVRSGAAPWRKPETELATIHLSGGTACDVLIVGAGITGAMTAEALTRQGLSVLVVDRAMPGRGSTAASTAMLLWEIDTPLVELADLYGFDKAASIYRRSLAAVHDLGALVEGLGLACRYAPRPSLYLAEPSAAPDSLLPELLARRRAGLPGEALDRGALMARFGIDRPSALMAGGAAEADPLLLAHGLLSRAFERGARFVADEVVGYDRLSRGGAARLASGAFIEAGTIILATGYDMPDFVASDLHRIVSTWCIATPPQDAARLWRDRALIWEAGEPYLYARLDAENRLIVGGEDAEILDAAERERRMPEKAAALVKRMRTLQPQLAYEVSSAWTAAFGETVDGLPLIGPVPGAPGMLAAYGYGGNGITFSFMASRMIAAMVAGEPRAWFEDFALDR</sequence>
<dbReference type="RefSeq" id="WP_266345560.1">
    <property type="nucleotide sequence ID" value="NZ_JAPKNH010000009.1"/>
</dbReference>
<evidence type="ECO:0000313" key="4">
    <source>
        <dbReference type="EMBL" id="MFC5517294.1"/>
    </source>
</evidence>
<dbReference type="PANTHER" id="PTHR13847">
    <property type="entry name" value="SARCOSINE DEHYDROGENASE-RELATED"/>
    <property type="match status" value="1"/>
</dbReference>
<dbReference type="EC" id="1.-.-.-" evidence="4"/>
<dbReference type="PANTHER" id="PTHR13847:SF201">
    <property type="entry name" value="PUTATIBE OXIDOREDUCTASE"/>
    <property type="match status" value="1"/>
</dbReference>
<keyword evidence="5" id="KW-1185">Reference proteome</keyword>
<protein>
    <submittedName>
        <fullName evidence="4">NAD(P)/FAD-dependent oxidoreductase</fullName>
        <ecNumber evidence="4">1.-.-.-</ecNumber>
    </submittedName>
</protein>
<evidence type="ECO:0000256" key="1">
    <source>
        <dbReference type="ARBA" id="ARBA00023002"/>
    </source>
</evidence>
<dbReference type="InterPro" id="IPR036188">
    <property type="entry name" value="FAD/NAD-bd_sf"/>
</dbReference>